<feature type="domain" description="Putative Se/S carrier protein-like" evidence="1">
    <location>
        <begin position="3"/>
        <end position="71"/>
    </location>
</feature>
<comment type="caution">
    <text evidence="2">The sequence shown here is derived from an EMBL/GenBank/DDBJ whole genome shotgun (WGS) entry which is preliminary data.</text>
</comment>
<dbReference type="AlphaFoldDB" id="A0A9D1JTH1"/>
<gene>
    <name evidence="2" type="ORF">IAA83_07570</name>
</gene>
<organism evidence="2 3">
    <name type="scientific">Candidatus Avoscillospira avistercoris</name>
    <dbReference type="NCBI Taxonomy" id="2840707"/>
    <lineage>
        <taxon>Bacteria</taxon>
        <taxon>Bacillati</taxon>
        <taxon>Bacillota</taxon>
        <taxon>Clostridia</taxon>
        <taxon>Eubacteriales</taxon>
        <taxon>Oscillospiraceae</taxon>
        <taxon>Oscillospiraceae incertae sedis</taxon>
        <taxon>Candidatus Avoscillospira</taxon>
    </lineage>
</organism>
<evidence type="ECO:0000313" key="3">
    <source>
        <dbReference type="Proteomes" id="UP000886741"/>
    </source>
</evidence>
<dbReference type="Proteomes" id="UP000886741">
    <property type="component" value="Unassembled WGS sequence"/>
</dbReference>
<evidence type="ECO:0000313" key="2">
    <source>
        <dbReference type="EMBL" id="HIS65211.1"/>
    </source>
</evidence>
<evidence type="ECO:0000259" key="1">
    <source>
        <dbReference type="Pfam" id="PF11823"/>
    </source>
</evidence>
<protein>
    <submittedName>
        <fullName evidence="2">DUF3343 domain-containing protein</fullName>
    </submittedName>
</protein>
<dbReference type="EMBL" id="DVJJ01000114">
    <property type="protein sequence ID" value="HIS65211.1"/>
    <property type="molecule type" value="Genomic_DNA"/>
</dbReference>
<reference evidence="2" key="1">
    <citation type="submission" date="2020-10" db="EMBL/GenBank/DDBJ databases">
        <authorList>
            <person name="Gilroy R."/>
        </authorList>
    </citation>
    <scope>NUCLEOTIDE SEQUENCE</scope>
    <source>
        <strain evidence="2">ChiBcec16-1751</strain>
    </source>
</reference>
<accession>A0A9D1JTH1</accession>
<dbReference type="Pfam" id="PF11823">
    <property type="entry name" value="Se_S_carrier"/>
    <property type="match status" value="1"/>
</dbReference>
<proteinExistence type="predicted"/>
<dbReference type="InterPro" id="IPR021778">
    <property type="entry name" value="Se/S_carrier-like"/>
</dbReference>
<reference evidence="2" key="2">
    <citation type="journal article" date="2021" name="PeerJ">
        <title>Extensive microbial diversity within the chicken gut microbiome revealed by metagenomics and culture.</title>
        <authorList>
            <person name="Gilroy R."/>
            <person name="Ravi A."/>
            <person name="Getino M."/>
            <person name="Pursley I."/>
            <person name="Horton D.L."/>
            <person name="Alikhan N.F."/>
            <person name="Baker D."/>
            <person name="Gharbi K."/>
            <person name="Hall N."/>
            <person name="Watson M."/>
            <person name="Adriaenssens E.M."/>
            <person name="Foster-Nyarko E."/>
            <person name="Jarju S."/>
            <person name="Secka A."/>
            <person name="Antonio M."/>
            <person name="Oren A."/>
            <person name="Chaudhuri R.R."/>
            <person name="La Ragione R."/>
            <person name="Hildebrand F."/>
            <person name="Pallen M.J."/>
        </authorList>
    </citation>
    <scope>NUCLEOTIDE SEQUENCE</scope>
    <source>
        <strain evidence="2">ChiBcec16-1751</strain>
    </source>
</reference>
<sequence>MYDCMIAFRTITRAQRGAELLDYSGIPCRLQRLPAALADRGCGYVLALRRESLAGAVSVLRQNHVDFGRLYTVENGIHREVFL</sequence>
<name>A0A9D1JTH1_9FIRM</name>